<accession>A0A402ABE9</accession>
<dbReference type="CDD" id="cd00075">
    <property type="entry name" value="HATPase"/>
    <property type="match status" value="1"/>
</dbReference>
<dbReference type="Pfam" id="PF00512">
    <property type="entry name" value="HisKA"/>
    <property type="match status" value="1"/>
</dbReference>
<dbReference type="InterPro" id="IPR029032">
    <property type="entry name" value="AhpD-like"/>
</dbReference>
<evidence type="ECO:0000256" key="2">
    <source>
        <dbReference type="ARBA" id="ARBA00012438"/>
    </source>
</evidence>
<proteinExistence type="predicted"/>
<dbReference type="EC" id="2.7.13.3" evidence="2"/>
<keyword evidence="5" id="KW-0418">Kinase</keyword>
<dbReference type="CDD" id="cd00082">
    <property type="entry name" value="HisKA"/>
    <property type="match status" value="1"/>
</dbReference>
<evidence type="ECO:0000256" key="4">
    <source>
        <dbReference type="ARBA" id="ARBA00022679"/>
    </source>
</evidence>
<dbReference type="InterPro" id="IPR050736">
    <property type="entry name" value="Sensor_HK_Regulatory"/>
</dbReference>
<gene>
    <name evidence="8" type="ORF">KDK_02210</name>
</gene>
<dbReference type="RefSeq" id="WP_126548323.1">
    <property type="nucleotide sequence ID" value="NZ_BIFS01000001.1"/>
</dbReference>
<sequence>MCTPDKTTTDSSFDQIRHYFGFIPPVFAAVQSDNALLEGLWQQTRTTYINNPLPPEMKEKFFLYISYACNTPYDLRYHCILLNRYGINEHEILTLLQTPLPTTQEVDQHIQQLRTLSEPLDGWPTSDKKLELMFFTCIVHLFLHHSKASSHCRKEMQRLLGTHYMFLVALFNYVHTCQRWVETNPELHKEKDEQIGHRFKTAFGDETRLHAVLNTQFEQAHQQHQVLPAPQPLQEAPAVQKHVSPEIDQRMNDFLGITAHELKTPITTIKGTIQILLRTAKREIQKTNISVDEYMQTMDTIQHLLTRADNQVRRLTHLINDIVYISRIQDKKLDPRLERGDLTGLLKDVVNQQRQLNTRRTIQVEDSLLPAYVMMDRDHVEQVITNYLSNALKYSPENQQVEISLHNEDKVVKITVHDHGPGISKEDQGHIWERFYRVQHAEVLSGSGIGFGLGLYISRSIIEKHGGEVGVSSAVGQGTTFWFTLAKADQNLSGYKNLAGQP</sequence>
<evidence type="ECO:0000256" key="3">
    <source>
        <dbReference type="ARBA" id="ARBA00022553"/>
    </source>
</evidence>
<keyword evidence="6" id="KW-0902">Two-component regulatory system</keyword>
<dbReference type="EMBL" id="BIFS01000001">
    <property type="protein sequence ID" value="GCE16421.1"/>
    <property type="molecule type" value="Genomic_DNA"/>
</dbReference>
<keyword evidence="9" id="KW-1185">Reference proteome</keyword>
<dbReference type="PANTHER" id="PTHR43711">
    <property type="entry name" value="TWO-COMPONENT HISTIDINE KINASE"/>
    <property type="match status" value="1"/>
</dbReference>
<dbReference type="Gene3D" id="3.30.565.10">
    <property type="entry name" value="Histidine kinase-like ATPase, C-terminal domain"/>
    <property type="match status" value="1"/>
</dbReference>
<dbReference type="Gene3D" id="1.20.1290.10">
    <property type="entry name" value="AhpD-like"/>
    <property type="match status" value="1"/>
</dbReference>
<dbReference type="GO" id="GO:0000155">
    <property type="term" value="F:phosphorelay sensor kinase activity"/>
    <property type="evidence" value="ECO:0007669"/>
    <property type="project" value="InterPro"/>
</dbReference>
<evidence type="ECO:0000313" key="8">
    <source>
        <dbReference type="EMBL" id="GCE16421.1"/>
    </source>
</evidence>
<dbReference type="InterPro" id="IPR003661">
    <property type="entry name" value="HisK_dim/P_dom"/>
</dbReference>
<dbReference type="Proteomes" id="UP000287188">
    <property type="component" value="Unassembled WGS sequence"/>
</dbReference>
<dbReference type="InterPro" id="IPR004358">
    <property type="entry name" value="Sig_transdc_His_kin-like_C"/>
</dbReference>
<reference evidence="9" key="1">
    <citation type="submission" date="2018-12" db="EMBL/GenBank/DDBJ databases">
        <title>Tengunoibacter tsumagoiensis gen. nov., sp. nov., Dictyobacter kobayashii sp. nov., D. alpinus sp. nov., and D. joshuensis sp. nov. and description of Dictyobacteraceae fam. nov. within the order Ktedonobacterales isolated from Tengu-no-mugimeshi.</title>
        <authorList>
            <person name="Wang C.M."/>
            <person name="Zheng Y."/>
            <person name="Sakai Y."/>
            <person name="Toyoda A."/>
            <person name="Minakuchi Y."/>
            <person name="Abe K."/>
            <person name="Yokota A."/>
            <person name="Yabe S."/>
        </authorList>
    </citation>
    <scope>NUCLEOTIDE SEQUENCE [LARGE SCALE GENOMIC DNA]</scope>
    <source>
        <strain evidence="9">Uno11</strain>
    </source>
</reference>
<evidence type="ECO:0000256" key="6">
    <source>
        <dbReference type="ARBA" id="ARBA00023012"/>
    </source>
</evidence>
<evidence type="ECO:0000259" key="7">
    <source>
        <dbReference type="PROSITE" id="PS50109"/>
    </source>
</evidence>
<dbReference type="FunFam" id="3.30.565.10:FF:000006">
    <property type="entry name" value="Sensor histidine kinase WalK"/>
    <property type="match status" value="1"/>
</dbReference>
<dbReference type="InterPro" id="IPR003594">
    <property type="entry name" value="HATPase_dom"/>
</dbReference>
<dbReference type="InterPro" id="IPR005467">
    <property type="entry name" value="His_kinase_dom"/>
</dbReference>
<feature type="domain" description="Histidine kinase" evidence="7">
    <location>
        <begin position="257"/>
        <end position="489"/>
    </location>
</feature>
<dbReference type="SMART" id="SM00388">
    <property type="entry name" value="HisKA"/>
    <property type="match status" value="1"/>
</dbReference>
<keyword evidence="4" id="KW-0808">Transferase</keyword>
<dbReference type="SMART" id="SM00387">
    <property type="entry name" value="HATPase_c"/>
    <property type="match status" value="1"/>
</dbReference>
<evidence type="ECO:0000256" key="1">
    <source>
        <dbReference type="ARBA" id="ARBA00000085"/>
    </source>
</evidence>
<dbReference type="AlphaFoldDB" id="A0A402ABE9"/>
<evidence type="ECO:0000256" key="5">
    <source>
        <dbReference type="ARBA" id="ARBA00022777"/>
    </source>
</evidence>
<dbReference type="SUPFAM" id="SSF47384">
    <property type="entry name" value="Homodimeric domain of signal transducing histidine kinase"/>
    <property type="match status" value="1"/>
</dbReference>
<dbReference type="Pfam" id="PF02518">
    <property type="entry name" value="HATPase_c"/>
    <property type="match status" value="1"/>
</dbReference>
<dbReference type="SUPFAM" id="SSF55874">
    <property type="entry name" value="ATPase domain of HSP90 chaperone/DNA topoisomerase II/histidine kinase"/>
    <property type="match status" value="1"/>
</dbReference>
<dbReference type="Gene3D" id="1.10.287.130">
    <property type="match status" value="1"/>
</dbReference>
<dbReference type="InterPro" id="IPR036097">
    <property type="entry name" value="HisK_dim/P_sf"/>
</dbReference>
<dbReference type="SUPFAM" id="SSF69118">
    <property type="entry name" value="AhpD-like"/>
    <property type="match status" value="1"/>
</dbReference>
<dbReference type="PANTHER" id="PTHR43711:SF1">
    <property type="entry name" value="HISTIDINE KINASE 1"/>
    <property type="match status" value="1"/>
</dbReference>
<evidence type="ECO:0000313" key="9">
    <source>
        <dbReference type="Proteomes" id="UP000287188"/>
    </source>
</evidence>
<dbReference type="OrthoDB" id="152194at2"/>
<protein>
    <recommendedName>
        <fullName evidence="2">histidine kinase</fullName>
        <ecNumber evidence="2">2.7.13.3</ecNumber>
    </recommendedName>
</protein>
<organism evidence="8 9">
    <name type="scientific">Dictyobacter kobayashii</name>
    <dbReference type="NCBI Taxonomy" id="2014872"/>
    <lineage>
        <taxon>Bacteria</taxon>
        <taxon>Bacillati</taxon>
        <taxon>Chloroflexota</taxon>
        <taxon>Ktedonobacteria</taxon>
        <taxon>Ktedonobacterales</taxon>
        <taxon>Dictyobacteraceae</taxon>
        <taxon>Dictyobacter</taxon>
    </lineage>
</organism>
<name>A0A402ABE9_9CHLR</name>
<comment type="catalytic activity">
    <reaction evidence="1">
        <text>ATP + protein L-histidine = ADP + protein N-phospho-L-histidine.</text>
        <dbReference type="EC" id="2.7.13.3"/>
    </reaction>
</comment>
<dbReference type="InterPro" id="IPR036890">
    <property type="entry name" value="HATPase_C_sf"/>
</dbReference>
<dbReference type="PRINTS" id="PR00344">
    <property type="entry name" value="BCTRLSENSOR"/>
</dbReference>
<comment type="caution">
    <text evidence="8">The sequence shown here is derived from an EMBL/GenBank/DDBJ whole genome shotgun (WGS) entry which is preliminary data.</text>
</comment>
<dbReference type="PROSITE" id="PS50109">
    <property type="entry name" value="HIS_KIN"/>
    <property type="match status" value="1"/>
</dbReference>
<keyword evidence="3" id="KW-0597">Phosphoprotein</keyword>